<dbReference type="GeneID" id="54324355"/>
<evidence type="ECO:0000313" key="3">
    <source>
        <dbReference type="EMBL" id="KAA8652748.1"/>
    </source>
</evidence>
<keyword evidence="1" id="KW-1133">Transmembrane helix</keyword>
<feature type="transmembrane region" description="Helical" evidence="1">
    <location>
        <begin position="166"/>
        <end position="184"/>
    </location>
</feature>
<feature type="transmembrane region" description="Helical" evidence="1">
    <location>
        <begin position="119"/>
        <end position="146"/>
    </location>
</feature>
<dbReference type="EMBL" id="SOSA01000527">
    <property type="protein sequence ID" value="THC90375.1"/>
    <property type="molecule type" value="Genomic_DNA"/>
</dbReference>
<evidence type="ECO:0000259" key="2">
    <source>
        <dbReference type="Pfam" id="PF24802"/>
    </source>
</evidence>
<dbReference type="InterPro" id="IPR056120">
    <property type="entry name" value="DUF7703"/>
</dbReference>
<comment type="caution">
    <text evidence="4">The sequence shown here is derived from an EMBL/GenBank/DDBJ whole genome shotgun (WGS) entry which is preliminary data.</text>
</comment>
<dbReference type="Pfam" id="PF24802">
    <property type="entry name" value="DUF7703"/>
    <property type="match status" value="1"/>
</dbReference>
<feature type="transmembrane region" description="Helical" evidence="1">
    <location>
        <begin position="55"/>
        <end position="78"/>
    </location>
</feature>
<gene>
    <name evidence="3" type="ORF">ATNIH1004_001653</name>
    <name evidence="4" type="ORF">EYZ11_010156</name>
</gene>
<evidence type="ECO:0000313" key="4">
    <source>
        <dbReference type="EMBL" id="THC90375.1"/>
    </source>
</evidence>
<protein>
    <recommendedName>
        <fullName evidence="2">DUF7703 domain-containing protein</fullName>
    </recommendedName>
</protein>
<name>A0A4S3J6C4_9EURO</name>
<dbReference type="STRING" id="1220188.A0A4S3J6C4"/>
<reference evidence="4 5" key="1">
    <citation type="submission" date="2019-03" db="EMBL/GenBank/DDBJ databases">
        <title>The genome sequence of a newly discovered highly antifungal drug resistant Aspergillus species, Aspergillus tanneri NIH 1004.</title>
        <authorList>
            <person name="Mounaud S."/>
            <person name="Singh I."/>
            <person name="Joardar V."/>
            <person name="Pakala S."/>
            <person name="Pakala S."/>
            <person name="Venepally P."/>
            <person name="Hoover J."/>
            <person name="Nierman W."/>
            <person name="Chung J."/>
            <person name="Losada L."/>
        </authorList>
    </citation>
    <scope>NUCLEOTIDE SEQUENCE [LARGE SCALE GENOMIC DNA]</scope>
    <source>
        <strain evidence="4 5">NIH1004</strain>
    </source>
</reference>
<evidence type="ECO:0000313" key="5">
    <source>
        <dbReference type="Proteomes" id="UP000308092"/>
    </source>
</evidence>
<organism evidence="4 5">
    <name type="scientific">Aspergillus tanneri</name>
    <dbReference type="NCBI Taxonomy" id="1220188"/>
    <lineage>
        <taxon>Eukaryota</taxon>
        <taxon>Fungi</taxon>
        <taxon>Dikarya</taxon>
        <taxon>Ascomycota</taxon>
        <taxon>Pezizomycotina</taxon>
        <taxon>Eurotiomycetes</taxon>
        <taxon>Eurotiomycetidae</taxon>
        <taxon>Eurotiales</taxon>
        <taxon>Aspergillaceae</taxon>
        <taxon>Aspergillus</taxon>
        <taxon>Aspergillus subgen. Circumdati</taxon>
    </lineage>
</organism>
<dbReference type="OrthoDB" id="405906at2759"/>
<dbReference type="PANTHER" id="PTHR37013">
    <property type="entry name" value="INTEGRAL MEMBRANE PROTEIN (AFU_ORTHOLOGUE AFUA_1G05950)-RELATED"/>
    <property type="match status" value="1"/>
</dbReference>
<dbReference type="AlphaFoldDB" id="A0A4S3J6C4"/>
<accession>A0A4S3J6C4</accession>
<keyword evidence="1" id="KW-0812">Transmembrane</keyword>
<evidence type="ECO:0000256" key="1">
    <source>
        <dbReference type="SAM" id="Phobius"/>
    </source>
</evidence>
<dbReference type="Proteomes" id="UP000324241">
    <property type="component" value="Unassembled WGS sequence"/>
</dbReference>
<feature type="domain" description="DUF7703" evidence="2">
    <location>
        <begin position="18"/>
        <end position="263"/>
    </location>
</feature>
<dbReference type="RefSeq" id="XP_033432109.1">
    <property type="nucleotide sequence ID" value="XM_033566352.1"/>
</dbReference>
<dbReference type="VEuPathDB" id="FungiDB:EYZ11_010156"/>
<keyword evidence="1" id="KW-0472">Membrane</keyword>
<evidence type="ECO:0000313" key="6">
    <source>
        <dbReference type="Proteomes" id="UP000324241"/>
    </source>
</evidence>
<feature type="transmembrane region" description="Helical" evidence="1">
    <location>
        <begin position="84"/>
        <end position="107"/>
    </location>
</feature>
<feature type="transmembrane region" description="Helical" evidence="1">
    <location>
        <begin position="24"/>
        <end position="48"/>
    </location>
</feature>
<dbReference type="PANTHER" id="PTHR37013:SF7">
    <property type="entry name" value="INTEGRAL MEMBRANE PROTEIN"/>
    <property type="match status" value="1"/>
</dbReference>
<dbReference type="EMBL" id="QUQM01000002">
    <property type="protein sequence ID" value="KAA8652748.1"/>
    <property type="molecule type" value="Genomic_DNA"/>
</dbReference>
<dbReference type="Proteomes" id="UP000308092">
    <property type="component" value="Unassembled WGS sequence"/>
</dbReference>
<keyword evidence="5" id="KW-1185">Reference proteome</keyword>
<proteinExistence type="predicted"/>
<reference evidence="3 6" key="2">
    <citation type="submission" date="2019-08" db="EMBL/GenBank/DDBJ databases">
        <title>The genome sequence of a newly discovered highly antifungal drug resistant Aspergillus species, Aspergillus tanneri NIH 1004.</title>
        <authorList>
            <person name="Mounaud S."/>
            <person name="Singh I."/>
            <person name="Joardar V."/>
            <person name="Pakala S."/>
            <person name="Pakala S."/>
            <person name="Venepally P."/>
            <person name="Chung J.K."/>
            <person name="Losada L."/>
            <person name="Nierman W.C."/>
        </authorList>
    </citation>
    <scope>NUCLEOTIDE SEQUENCE [LARGE SCALE GENOMIC DNA]</scope>
    <source>
        <strain evidence="3 6">NIH1004</strain>
    </source>
</reference>
<sequence>MSPAESPADAVILLSSTLDQVQKYVISAFAAIVWYNAIELVILCLTTFKRYRSTYFWSLLIASSSLIPHGLGFIFFLFSLGISPYIAVTLIIVSWYCMVTGHSFVLWSRLHLILQSPKLLRAILIMIIVNAILFHIPTTVLLFGSLSSRPSHPNHFAAGYNVMERIQLVGFAVQEFIISAVYVWETTKMLRLRPDRFHRGILLQLLIINIIILVLDVAVVGTEYAGYYALQVMFKPVAYSVKFKLEYSILGSLVQIARSPTSNPEQLSSSFLGYNFISSGRNGSGRNSAAGADAQQMTMQA</sequence>
<feature type="transmembrane region" description="Helical" evidence="1">
    <location>
        <begin position="205"/>
        <end position="230"/>
    </location>
</feature>